<dbReference type="SUPFAM" id="SSF49899">
    <property type="entry name" value="Concanavalin A-like lectins/glucanases"/>
    <property type="match status" value="1"/>
</dbReference>
<evidence type="ECO:0000259" key="7">
    <source>
        <dbReference type="SMART" id="SM00560"/>
    </source>
</evidence>
<evidence type="ECO:0000256" key="4">
    <source>
        <dbReference type="ARBA" id="ARBA00023157"/>
    </source>
</evidence>
<feature type="region of interest" description="Disordered" evidence="5">
    <location>
        <begin position="1190"/>
        <end position="1210"/>
    </location>
</feature>
<dbReference type="InterPro" id="IPR013320">
    <property type="entry name" value="ConA-like_dom_sf"/>
</dbReference>
<evidence type="ECO:0000256" key="3">
    <source>
        <dbReference type="ARBA" id="ARBA00022729"/>
    </source>
</evidence>
<dbReference type="RefSeq" id="WP_397081971.1">
    <property type="nucleotide sequence ID" value="NZ_JBITGY010000004.1"/>
</dbReference>
<dbReference type="Pfam" id="PF24517">
    <property type="entry name" value="CBM96"/>
    <property type="match status" value="1"/>
</dbReference>
<organism evidence="8 9">
    <name type="scientific">Nonomuraea typhae</name>
    <dbReference type="NCBI Taxonomy" id="2603600"/>
    <lineage>
        <taxon>Bacteria</taxon>
        <taxon>Bacillati</taxon>
        <taxon>Actinomycetota</taxon>
        <taxon>Actinomycetes</taxon>
        <taxon>Streptosporangiales</taxon>
        <taxon>Streptosporangiaceae</taxon>
        <taxon>Nonomuraea</taxon>
    </lineage>
</organism>
<reference evidence="8 9" key="1">
    <citation type="submission" date="2024-10" db="EMBL/GenBank/DDBJ databases">
        <title>The Natural Products Discovery Center: Release of the First 8490 Sequenced Strains for Exploring Actinobacteria Biosynthetic Diversity.</title>
        <authorList>
            <person name="Kalkreuter E."/>
            <person name="Kautsar S.A."/>
            <person name="Yang D."/>
            <person name="Bader C.D."/>
            <person name="Teijaro C.N."/>
            <person name="Fluegel L."/>
            <person name="Davis C.M."/>
            <person name="Simpson J.R."/>
            <person name="Lauterbach L."/>
            <person name="Steele A.D."/>
            <person name="Gui C."/>
            <person name="Meng S."/>
            <person name="Li G."/>
            <person name="Viehrig K."/>
            <person name="Ye F."/>
            <person name="Su P."/>
            <person name="Kiefer A.F."/>
            <person name="Nichols A."/>
            <person name="Cepeda A.J."/>
            <person name="Yan W."/>
            <person name="Fan B."/>
            <person name="Jiang Y."/>
            <person name="Adhikari A."/>
            <person name="Zheng C.-J."/>
            <person name="Schuster L."/>
            <person name="Cowan T.M."/>
            <person name="Smanski M.J."/>
            <person name="Chevrette M.G."/>
            <person name="De Carvalho L.P.S."/>
            <person name="Shen B."/>
        </authorList>
    </citation>
    <scope>NUCLEOTIDE SEQUENCE [LARGE SCALE GENOMIC DNA]</scope>
    <source>
        <strain evidence="8 9">NPDC050545</strain>
    </source>
</reference>
<dbReference type="InterPro" id="IPR006558">
    <property type="entry name" value="LamG-like"/>
</dbReference>
<gene>
    <name evidence="8" type="ORF">ACIBG2_15150</name>
</gene>
<dbReference type="EMBL" id="JBITGY010000004">
    <property type="protein sequence ID" value="MFI6498727.1"/>
    <property type="molecule type" value="Genomic_DNA"/>
</dbReference>
<evidence type="ECO:0000313" key="8">
    <source>
        <dbReference type="EMBL" id="MFI6498727.1"/>
    </source>
</evidence>
<evidence type="ECO:0000313" key="9">
    <source>
        <dbReference type="Proteomes" id="UP001612741"/>
    </source>
</evidence>
<feature type="compositionally biased region" description="Low complexity" evidence="5">
    <location>
        <begin position="1195"/>
        <end position="1206"/>
    </location>
</feature>
<proteinExistence type="predicted"/>
<comment type="subcellular location">
    <subcellularLocation>
        <location evidence="1">Secreted</location>
    </subcellularLocation>
</comment>
<keyword evidence="4" id="KW-1015">Disulfide bond</keyword>
<keyword evidence="2" id="KW-0964">Secreted</keyword>
<evidence type="ECO:0000256" key="5">
    <source>
        <dbReference type="SAM" id="MobiDB-lite"/>
    </source>
</evidence>
<evidence type="ECO:0000256" key="1">
    <source>
        <dbReference type="ARBA" id="ARBA00004613"/>
    </source>
</evidence>
<feature type="region of interest" description="Disordered" evidence="5">
    <location>
        <begin position="547"/>
        <end position="566"/>
    </location>
</feature>
<comment type="caution">
    <text evidence="8">The sequence shown here is derived from an EMBL/GenBank/DDBJ whole genome shotgun (WGS) entry which is preliminary data.</text>
</comment>
<evidence type="ECO:0000256" key="2">
    <source>
        <dbReference type="ARBA" id="ARBA00022525"/>
    </source>
</evidence>
<dbReference type="InterPro" id="IPR055372">
    <property type="entry name" value="CBM96"/>
</dbReference>
<keyword evidence="3 6" id="KW-0732">Signal</keyword>
<accession>A0ABW7YS33</accession>
<dbReference type="Gene3D" id="2.60.120.200">
    <property type="match status" value="2"/>
</dbReference>
<protein>
    <submittedName>
        <fullName evidence="8">DNRLRE domain-containing protein</fullName>
    </submittedName>
</protein>
<feature type="domain" description="LamG-like jellyroll fold" evidence="7">
    <location>
        <begin position="1544"/>
        <end position="1674"/>
    </location>
</feature>
<name>A0ABW7YS33_9ACTN</name>
<sequence>MLVSISIRRRSRLLAMALAVLMPVSVMTVPAAADPSPESPPSSGAAAAEPQLKAAWQQAASSGRHVWLPERSTESMQVWANPDGKTLSAEVHPGPIQLREGNGWQPIDTRVIERDGVLQAVRTKTPLTFGAKGGKTLVKAEGGRGSAGFGWSKRLPAPRIEGDQVIYPDAVAPGVDLVSTARPDGFTQSIVIRERPADPAALKAIKLPVTTPEGMRYGKAASGAPQLRAADGKPATADIVAQAVDANAERGPDEGRIREVATSVETSGGETALVLKPDPAFLADPAVTYPVTMTAPGEWVGAGQSVDAWVNKNNPTLNHLTDGWLRAGTTKTSADIARIYMRYPVREPLAGATIHNADLITWNYRSGLDPAEFPRNCAFPDRYGTIARKLTSSWDPAALSWNNQPSYTTSGQNGVKAAYSDTEGCSGGGELLYSIEEIVQSWANGEPDHGLVIMSGYETAVINWRQYYSREGGVWDRNQPNHAPVLFIQYTPAPKLTPVAGVYLKSLGESNPKTKTELNQWAARGRVSNTLPQPAPVTNLEDIQYRAASDQESTTPTDDLETPLPAPQERLTARWPFSEASGTIAADVSGNNHTATVSDGVAWTPGMSNSALTNVGVTGGLEAAPVAESTKPARITASQQAAMQKTAVEVVEETTETRITRAMPDGSFRTEITTGPVRASRGGSWVPLDMTLAEQGGKFVPRVLADGVAVEVSGGGTDSFVKMVADGKSYALRWPTPLPKPIVKGSVATYIDAAGAGADLVVTVLPTGFRHEVVLRERPAKPLELRIGVDDDGLTLTRSTAGRLQLKTGKGKSWGSPGQPAMWDGRAKGVQPLAKQAGLDTDVIAKDGRTELVLKPDPAFLADSSTVYPVRMSAAAAAALQHDVEVTMNDTVDLPATPTGTFLMAGTRTRSEKHRVHLRFDTTGLHGSTVTDAKLSLLNMDAPSCGPAVGAGIQARRLTAGWDPNNLYWANMPAATTEDAQTNKAAINPSCPNWPGAMDWNVTGIAQDWATGAANHGIVLQSANETTTNNYRVYPASEETTDFNNPPKLTITTSGPASSPTVSGLAITPAQSVGGTTMTSSLTPQLAATVADTIGGNLIGEFEVEHDPAATGQGTGQIWTGSSNAVASGGQAAVAIPAGKLTDGWKIRWRGRTVNTAASTTSAWSAWQQVTVDVPKPAVGAFDVTPSHVVDGKKTSPSLTPSLHSSVTDPAGQPLRAQFEVEHDPAATGQGSGQIWTGAIDNIVSGNTATVTVPADLLSNGWRLRWRARATNPATSVSSAWSNWQLLGIEVSDPSGPAITALQVSPSKLVDGTVVTDTLTPTLQGRVSDPAGGNMRAEFEVEHDPAATGQGSGQIWTGAIDNVASGGQAAVNVPAAKLTDGWKLRWRARATAGQTSSPWSPWQQVTVDIPKPDIGDLTIAPSTVINGTTITTSLTPTLSATVSHTAGQPLRGEFEVEHDPAATGQGSGQIWTGAIDNVASGGQAAVNVPAAKLTDGWKLRWRARATAGQTSSPWSPWQQVTVQLTPGGHGPLAQTSGPLINTDQSFTVGAWLKWSDKDGTYTALEQRGTHQAPFRLGNDPERGLVFTFTSADTTAPTVEGVFSDVEAPVNEWFHLAAVYTHNPSTATLYLNGRPIGSSTLSFASWKATGPLTLGTAITGSLDEVWVYDHDLIDDEIFALMDGSASAPSQGQTARNPVANSRYDRITPETCWENHGYGKRTYGLMKNRFSGCTIHEVSVFSGAISTDDKDDAVREDVEWLGRAMFVAKTFTGKGELDTGATTRDMWFDLYVGYRKKLPNIVPGLTDADLTIGMRPARDQSACRDVTSFQGGTQQNHLTMEVDDWMEAADKTDDGKWTKLATFRFRADPAHAPANRLDREGKSVLNAEKISNCVFTPYANIEDTGQHAVLFEYGTTAEKAQITCDSSRSISERSGGCTLPVIPSIEWRMGASYDVAYKHYWKACYQQADTFPKDSTKQIPGCAVGGTSRPSPRNYLWRTSDPVAKNSNARANTRCNDLWVGHKIALQECDEYPFASSGTRTADQDAERNLSVCAMPGGKDGPNQTAGRALRRFYDRDRVLYEQDFFNRFATKLTSVESMAQLCWKPLNTTSRFFMDQPKD</sequence>
<dbReference type="NCBIfam" id="NF033679">
    <property type="entry name" value="DNRLRE_dom"/>
    <property type="match status" value="2"/>
</dbReference>
<feature type="chain" id="PRO_5045891846" evidence="6">
    <location>
        <begin position="34"/>
        <end position="2118"/>
    </location>
</feature>
<dbReference type="Proteomes" id="UP001612741">
    <property type="component" value="Unassembled WGS sequence"/>
</dbReference>
<keyword evidence="9" id="KW-1185">Reference proteome</keyword>
<evidence type="ECO:0000256" key="6">
    <source>
        <dbReference type="SAM" id="SignalP"/>
    </source>
</evidence>
<dbReference type="SMART" id="SM00560">
    <property type="entry name" value="LamGL"/>
    <property type="match status" value="1"/>
</dbReference>
<feature type="signal peptide" evidence="6">
    <location>
        <begin position="1"/>
        <end position="33"/>
    </location>
</feature>
<dbReference type="Pfam" id="PF13385">
    <property type="entry name" value="Laminin_G_3"/>
    <property type="match status" value="1"/>
</dbReference>